<dbReference type="GO" id="GO:0003677">
    <property type="term" value="F:DNA binding"/>
    <property type="evidence" value="ECO:0007669"/>
    <property type="project" value="UniProtKB-KW"/>
</dbReference>
<dbReference type="PROSITE" id="PS51977">
    <property type="entry name" value="WGR"/>
    <property type="match status" value="1"/>
</dbReference>
<comment type="subcellular location">
    <subcellularLocation>
        <location evidence="1">Nucleus</location>
    </subcellularLocation>
</comment>
<dbReference type="PROSITE" id="PS51059">
    <property type="entry name" value="PARP_CATALYTIC"/>
    <property type="match status" value="1"/>
</dbReference>
<evidence type="ECO:0000256" key="4">
    <source>
        <dbReference type="ARBA" id="ARBA00022695"/>
    </source>
</evidence>
<dbReference type="GO" id="GO:0016779">
    <property type="term" value="F:nucleotidyltransferase activity"/>
    <property type="evidence" value="ECO:0007669"/>
    <property type="project" value="UniProtKB-KW"/>
</dbReference>
<dbReference type="InterPro" id="IPR012317">
    <property type="entry name" value="Poly(ADP-ribose)pol_cat_dom"/>
</dbReference>
<evidence type="ECO:0000256" key="16">
    <source>
        <dbReference type="SAM" id="MobiDB-lite"/>
    </source>
</evidence>
<keyword evidence="5" id="KW-0479">Metal-binding</keyword>
<dbReference type="Gene3D" id="2.20.140.10">
    <property type="entry name" value="WGR domain"/>
    <property type="match status" value="1"/>
</dbReference>
<dbReference type="PANTHER" id="PTHR10459">
    <property type="entry name" value="DNA LIGASE"/>
    <property type="match status" value="1"/>
</dbReference>
<evidence type="ECO:0000256" key="2">
    <source>
        <dbReference type="ARBA" id="ARBA00022676"/>
    </source>
</evidence>
<dbReference type="GO" id="GO:1990404">
    <property type="term" value="F:NAD+-protein mono-ADP-ribosyltransferase activity"/>
    <property type="evidence" value="ECO:0007669"/>
    <property type="project" value="TreeGrafter"/>
</dbReference>
<feature type="domain" description="WGR" evidence="19">
    <location>
        <begin position="105"/>
        <end position="200"/>
    </location>
</feature>
<evidence type="ECO:0000256" key="5">
    <source>
        <dbReference type="ARBA" id="ARBA00022723"/>
    </source>
</evidence>
<evidence type="ECO:0000256" key="13">
    <source>
        <dbReference type="ARBA" id="ARBA00024347"/>
    </source>
</evidence>
<name>A0AAN7TDA4_9PEZI</name>
<keyword evidence="2 15" id="KW-0328">Glycosyltransferase</keyword>
<sequence length="605" mass="67093">MPPKKRAAQAVVDNESPPQPKRRTRAKTKPAVVYVESDDEAEQSPAPRPAATRSSNPKKSNKQKAKDEEAEELQLKDINPAADGQVASANKNLVIPLDDRCYMSSHRVFVDPESSVIYDANLNQTQSAKNANKFYRVQLLQSKDNYRTWTRWGRVGEPGQSKLLGNGSLDSALEEFEKKFKDKSGLKWENRLDTPKSGKYVFLEKSYEPDDADDGAPLAQTSRSQSPAKCTLHPAVQSLMELIFNEEYFAATMQSYNYDVKKLPLGKLSRTTISRGYQALKDLSALLDAEDDAVAIDAAAIEAAALENAAIEDQSDLYYSLIPHAFGRNKPPVIRNKEMLKQEADLLDSLSDMKEADDLVKVEESGGDEEIHALDIRFNKLGLLEMTPVEPRTQEFEQISQYLMGTCGDTHHFSYHLDDIFRIERNGELDRFEKSPYAGIASDKRLLFHGSRTMNFGGILSQGLRIAPPEAPVNGYAFGKGIYLADMSSKSAGYCSAHSSGGYGLLLLCEAELGNPMYTIPTGDANAEKKAKAKGMFSTHGQGRMAPKGWKDAECIHPSLKGVMLPDTTVAPGDTGIEGGYLQYNEYIAYSVEQVRLRYLLRVRM</sequence>
<dbReference type="InterPro" id="IPR004102">
    <property type="entry name" value="Poly(ADP-ribose)pol_reg_dom"/>
</dbReference>
<keyword evidence="10 15" id="KW-0520">NAD</keyword>
<dbReference type="SUPFAM" id="SSF56399">
    <property type="entry name" value="ADP-ribosylation"/>
    <property type="match status" value="1"/>
</dbReference>
<keyword evidence="6" id="KW-0677">Repeat</keyword>
<dbReference type="FunFam" id="1.20.142.10:FF:000002">
    <property type="entry name" value="Poly [ADP-ribose] polymerase"/>
    <property type="match status" value="1"/>
</dbReference>
<dbReference type="Pfam" id="PF02877">
    <property type="entry name" value="PARP_reg"/>
    <property type="match status" value="1"/>
</dbReference>
<accession>A0AAN7TDA4</accession>
<comment type="similarity">
    <text evidence="13">Belongs to the ARTD/PARP family.</text>
</comment>
<dbReference type="InterPro" id="IPR036930">
    <property type="entry name" value="WGR_dom_sf"/>
</dbReference>
<evidence type="ECO:0000313" key="21">
    <source>
        <dbReference type="Proteomes" id="UP001310890"/>
    </source>
</evidence>
<feature type="region of interest" description="Disordered" evidence="16">
    <location>
        <begin position="1"/>
        <end position="79"/>
    </location>
</feature>
<feature type="domain" description="PARP alpha-helical" evidence="18">
    <location>
        <begin position="229"/>
        <end position="361"/>
    </location>
</feature>
<dbReference type="EC" id="2.4.2.-" evidence="15"/>
<dbReference type="GO" id="GO:0070212">
    <property type="term" value="P:protein poly-ADP-ribosylation"/>
    <property type="evidence" value="ECO:0007669"/>
    <property type="project" value="TreeGrafter"/>
</dbReference>
<dbReference type="PANTHER" id="PTHR10459:SF60">
    <property type="entry name" value="POLY [ADP-RIBOSE] POLYMERASE 2"/>
    <property type="match status" value="1"/>
</dbReference>
<dbReference type="InterPro" id="IPR036616">
    <property type="entry name" value="Poly(ADP-ribose)pol_reg_dom_sf"/>
</dbReference>
<evidence type="ECO:0000256" key="12">
    <source>
        <dbReference type="ARBA" id="ARBA00023242"/>
    </source>
</evidence>
<keyword evidence="3 15" id="KW-0808">Transferase</keyword>
<dbReference type="GO" id="GO:0005730">
    <property type="term" value="C:nucleolus"/>
    <property type="evidence" value="ECO:0007669"/>
    <property type="project" value="TreeGrafter"/>
</dbReference>
<keyword evidence="4" id="KW-0548">Nucleotidyltransferase</keyword>
<feature type="domain" description="PARP catalytic" evidence="17">
    <location>
        <begin position="372"/>
        <end position="605"/>
    </location>
</feature>
<dbReference type="Gene3D" id="1.20.142.10">
    <property type="entry name" value="Poly(ADP-ribose) polymerase, regulatory domain"/>
    <property type="match status" value="1"/>
</dbReference>
<comment type="caution">
    <text evidence="20">The sequence shown here is derived from an EMBL/GenBank/DDBJ whole genome shotgun (WGS) entry which is preliminary data.</text>
</comment>
<dbReference type="PROSITE" id="PS51060">
    <property type="entry name" value="PARP_ALPHA_HD"/>
    <property type="match status" value="1"/>
</dbReference>
<keyword evidence="12" id="KW-0539">Nucleus</keyword>
<evidence type="ECO:0000256" key="7">
    <source>
        <dbReference type="ARBA" id="ARBA00022765"/>
    </source>
</evidence>
<evidence type="ECO:0000256" key="11">
    <source>
        <dbReference type="ARBA" id="ARBA00023125"/>
    </source>
</evidence>
<evidence type="ECO:0000256" key="15">
    <source>
        <dbReference type="RuleBase" id="RU362114"/>
    </source>
</evidence>
<dbReference type="InterPro" id="IPR008893">
    <property type="entry name" value="WGR_domain"/>
</dbReference>
<dbReference type="GO" id="GO:0006302">
    <property type="term" value="P:double-strand break repair"/>
    <property type="evidence" value="ECO:0007669"/>
    <property type="project" value="TreeGrafter"/>
</dbReference>
<organism evidence="20 21">
    <name type="scientific">Meristemomyces frigidus</name>
    <dbReference type="NCBI Taxonomy" id="1508187"/>
    <lineage>
        <taxon>Eukaryota</taxon>
        <taxon>Fungi</taxon>
        <taxon>Dikarya</taxon>
        <taxon>Ascomycota</taxon>
        <taxon>Pezizomycotina</taxon>
        <taxon>Dothideomycetes</taxon>
        <taxon>Dothideomycetidae</taxon>
        <taxon>Mycosphaerellales</taxon>
        <taxon>Teratosphaeriaceae</taxon>
        <taxon>Meristemomyces</taxon>
    </lineage>
</organism>
<dbReference type="SUPFAM" id="SSF142921">
    <property type="entry name" value="WGR domain-like"/>
    <property type="match status" value="1"/>
</dbReference>
<evidence type="ECO:0000256" key="9">
    <source>
        <dbReference type="ARBA" id="ARBA00022833"/>
    </source>
</evidence>
<dbReference type="Gene3D" id="3.90.228.10">
    <property type="match status" value="1"/>
</dbReference>
<keyword evidence="11" id="KW-0238">DNA-binding</keyword>
<evidence type="ECO:0000259" key="17">
    <source>
        <dbReference type="PROSITE" id="PS51059"/>
    </source>
</evidence>
<dbReference type="Proteomes" id="UP001310890">
    <property type="component" value="Unassembled WGS sequence"/>
</dbReference>
<protein>
    <recommendedName>
        <fullName evidence="15">Poly [ADP-ribose] polymerase</fullName>
        <shortName evidence="15">PARP</shortName>
        <ecNumber evidence="15">2.4.2.-</ecNumber>
    </recommendedName>
</protein>
<dbReference type="Pfam" id="PF05406">
    <property type="entry name" value="WGR"/>
    <property type="match status" value="1"/>
</dbReference>
<dbReference type="GO" id="GO:0003950">
    <property type="term" value="F:NAD+ poly-ADP-ribosyltransferase activity"/>
    <property type="evidence" value="ECO:0007669"/>
    <property type="project" value="UniProtKB-UniRule"/>
</dbReference>
<evidence type="ECO:0000313" key="20">
    <source>
        <dbReference type="EMBL" id="KAK5110934.1"/>
    </source>
</evidence>
<comment type="catalytic activity">
    <reaction evidence="14">
        <text>NAD(+) + (ADP-D-ribosyl)n-acceptor = nicotinamide + (ADP-D-ribosyl)n+1-acceptor + H(+).</text>
        <dbReference type="EC" id="2.4.2.30"/>
    </reaction>
</comment>
<proteinExistence type="inferred from homology"/>
<keyword evidence="8" id="KW-0863">Zinc-finger</keyword>
<keyword evidence="7" id="KW-0013">ADP-ribosylation</keyword>
<dbReference type="AlphaFoldDB" id="A0AAN7TDA4"/>
<dbReference type="GO" id="GO:0008270">
    <property type="term" value="F:zinc ion binding"/>
    <property type="evidence" value="ECO:0007669"/>
    <property type="project" value="UniProtKB-KW"/>
</dbReference>
<dbReference type="Pfam" id="PF00644">
    <property type="entry name" value="PARP"/>
    <property type="match status" value="1"/>
</dbReference>
<evidence type="ECO:0000256" key="3">
    <source>
        <dbReference type="ARBA" id="ARBA00022679"/>
    </source>
</evidence>
<evidence type="ECO:0000256" key="6">
    <source>
        <dbReference type="ARBA" id="ARBA00022737"/>
    </source>
</evidence>
<dbReference type="CDD" id="cd07997">
    <property type="entry name" value="WGR_PARP"/>
    <property type="match status" value="1"/>
</dbReference>
<dbReference type="EMBL" id="JAVRRL010000044">
    <property type="protein sequence ID" value="KAK5110934.1"/>
    <property type="molecule type" value="Genomic_DNA"/>
</dbReference>
<evidence type="ECO:0000256" key="1">
    <source>
        <dbReference type="ARBA" id="ARBA00004123"/>
    </source>
</evidence>
<gene>
    <name evidence="20" type="ORF">LTR62_005472</name>
</gene>
<reference evidence="20" key="1">
    <citation type="submission" date="2023-08" db="EMBL/GenBank/DDBJ databases">
        <title>Black Yeasts Isolated from many extreme environments.</title>
        <authorList>
            <person name="Coleine C."/>
            <person name="Stajich J.E."/>
            <person name="Selbmann L."/>
        </authorList>
    </citation>
    <scope>NUCLEOTIDE SEQUENCE</scope>
    <source>
        <strain evidence="20">CCFEE 5401</strain>
    </source>
</reference>
<evidence type="ECO:0000256" key="8">
    <source>
        <dbReference type="ARBA" id="ARBA00022771"/>
    </source>
</evidence>
<evidence type="ECO:0000259" key="18">
    <source>
        <dbReference type="PROSITE" id="PS51060"/>
    </source>
</evidence>
<dbReference type="CDD" id="cd01437">
    <property type="entry name" value="parp_like"/>
    <property type="match status" value="1"/>
</dbReference>
<dbReference type="SUPFAM" id="SSF47587">
    <property type="entry name" value="Domain of poly(ADP-ribose) polymerase"/>
    <property type="match status" value="1"/>
</dbReference>
<evidence type="ECO:0000256" key="14">
    <source>
        <dbReference type="ARBA" id="ARBA00033987"/>
    </source>
</evidence>
<dbReference type="FunFam" id="2.20.140.10:FF:000001">
    <property type="entry name" value="Poly [ADP-ribose] polymerase"/>
    <property type="match status" value="1"/>
</dbReference>
<keyword evidence="9" id="KW-0862">Zinc</keyword>
<evidence type="ECO:0000256" key="10">
    <source>
        <dbReference type="ARBA" id="ARBA00023027"/>
    </source>
</evidence>
<evidence type="ECO:0000259" key="19">
    <source>
        <dbReference type="PROSITE" id="PS51977"/>
    </source>
</evidence>
<dbReference type="InterPro" id="IPR050800">
    <property type="entry name" value="ARTD/PARP"/>
</dbReference>
<dbReference type="SMART" id="SM00773">
    <property type="entry name" value="WGR"/>
    <property type="match status" value="1"/>
</dbReference>